<dbReference type="GeneID" id="106011367"/>
<keyword evidence="1" id="KW-1185">Reference proteome</keyword>
<protein>
    <submittedName>
        <fullName evidence="2">Uncharacterized protein LOC106011367</fullName>
    </submittedName>
</protein>
<accession>A0ABM0ZWX0</accession>
<sequence length="245" mass="28111">MFPATNPAADISPIRQTDRRIEDEPPLSIILEVGRLQWAVRLKVPPHEHGSPLSGRHLAQWVECQLGPPAHKQQFMFKGFTWVPDMGVWSTSLRALGVKNGDRIQLVSTPPLSSDWRDCERLDTAGRQLQTYRQTLARLTNQWNLILHGFKVQTSAVVALTKLRKDFEDMKTKLRKEIQTLSSLTFDYRNCLCQARRRQLVDATQRQIDKCTDVSGAIFQRLSLSHSMSRVGRLYPVERSVRPVR</sequence>
<dbReference type="Proteomes" id="UP000694888">
    <property type="component" value="Unplaced"/>
</dbReference>
<reference evidence="2" key="1">
    <citation type="submission" date="2025-08" db="UniProtKB">
        <authorList>
            <consortium name="RefSeq"/>
        </authorList>
    </citation>
    <scope>IDENTIFICATION</scope>
</reference>
<evidence type="ECO:0000313" key="2">
    <source>
        <dbReference type="RefSeq" id="XP_012936184.1"/>
    </source>
</evidence>
<proteinExistence type="predicted"/>
<name>A0ABM0ZWX0_APLCA</name>
<dbReference type="RefSeq" id="XP_012936184.1">
    <property type="nucleotide sequence ID" value="XM_013080730.1"/>
</dbReference>
<organism evidence="1 2">
    <name type="scientific">Aplysia californica</name>
    <name type="common">California sea hare</name>
    <dbReference type="NCBI Taxonomy" id="6500"/>
    <lineage>
        <taxon>Eukaryota</taxon>
        <taxon>Metazoa</taxon>
        <taxon>Spiralia</taxon>
        <taxon>Lophotrochozoa</taxon>
        <taxon>Mollusca</taxon>
        <taxon>Gastropoda</taxon>
        <taxon>Heterobranchia</taxon>
        <taxon>Euthyneura</taxon>
        <taxon>Tectipleura</taxon>
        <taxon>Aplysiida</taxon>
        <taxon>Aplysioidea</taxon>
        <taxon>Aplysiidae</taxon>
        <taxon>Aplysia</taxon>
    </lineage>
</organism>
<dbReference type="InterPro" id="IPR036533">
    <property type="entry name" value="BAG_dom_sf"/>
</dbReference>
<dbReference type="SUPFAM" id="SSF63491">
    <property type="entry name" value="BAG domain"/>
    <property type="match status" value="1"/>
</dbReference>
<evidence type="ECO:0000313" key="1">
    <source>
        <dbReference type="Proteomes" id="UP000694888"/>
    </source>
</evidence>
<gene>
    <name evidence="2" type="primary">LOC106011367</name>
</gene>
<dbReference type="Gene3D" id="1.20.58.120">
    <property type="entry name" value="BAG domain"/>
    <property type="match status" value="1"/>
</dbReference>